<organism evidence="6 7">
    <name type="scientific">Rhizobium meliloti</name>
    <name type="common">Ensifer meliloti</name>
    <name type="synonym">Sinorhizobium meliloti</name>
    <dbReference type="NCBI Taxonomy" id="382"/>
    <lineage>
        <taxon>Bacteria</taxon>
        <taxon>Pseudomonadati</taxon>
        <taxon>Pseudomonadota</taxon>
        <taxon>Alphaproteobacteria</taxon>
        <taxon>Hyphomicrobiales</taxon>
        <taxon>Rhizobiaceae</taxon>
        <taxon>Sinorhizobium/Ensifer group</taxon>
        <taxon>Sinorhizobium</taxon>
    </lineage>
</organism>
<dbReference type="RefSeq" id="WP_014528021.1">
    <property type="nucleotide sequence ID" value="NZ_BJNJ01000142.1"/>
</dbReference>
<dbReference type="EMBL" id="WISR01000064">
    <property type="protein sequence ID" value="MQW32407.1"/>
    <property type="molecule type" value="Genomic_DNA"/>
</dbReference>
<evidence type="ECO:0000259" key="5">
    <source>
        <dbReference type="PROSITE" id="PS50977"/>
    </source>
</evidence>
<dbReference type="SUPFAM" id="SSF46689">
    <property type="entry name" value="Homeodomain-like"/>
    <property type="match status" value="1"/>
</dbReference>
<protein>
    <submittedName>
        <fullName evidence="6">TetR family transcriptional regulator</fullName>
    </submittedName>
</protein>
<gene>
    <name evidence="6" type="ORF">GHK53_06160</name>
</gene>
<keyword evidence="2 4" id="KW-0238">DNA-binding</keyword>
<sequence length="212" mass="22799">MEQSAKSRGGRPWSFDRDKAVDIAMRLFWRHGYEGVSVGDLTKAIGVAPPSLYAAFGSKAGLYREALARYEETFGALDVSVVGSAGTLEEAVRLLLEGAVRAVTHPDRERGCMISGSLVECQPENAALARVAAARRDAMRERIANALCPFAEPQDLQRLARHLAAVMQGVSIQARDGATPAELQEVVEDVVSGVAARLALNRRALNDLNLGN</sequence>
<keyword evidence="3" id="KW-0804">Transcription</keyword>
<proteinExistence type="predicted"/>
<dbReference type="PROSITE" id="PS50977">
    <property type="entry name" value="HTH_TETR_2"/>
    <property type="match status" value="1"/>
</dbReference>
<dbReference type="SUPFAM" id="SSF48498">
    <property type="entry name" value="Tetracyclin repressor-like, C-terminal domain"/>
    <property type="match status" value="1"/>
</dbReference>
<dbReference type="PANTHER" id="PTHR47506">
    <property type="entry name" value="TRANSCRIPTIONAL REGULATORY PROTEIN"/>
    <property type="match status" value="1"/>
</dbReference>
<dbReference type="Pfam" id="PF00440">
    <property type="entry name" value="TetR_N"/>
    <property type="match status" value="1"/>
</dbReference>
<dbReference type="InterPro" id="IPR036271">
    <property type="entry name" value="Tet_transcr_reg_TetR-rel_C_sf"/>
</dbReference>
<comment type="caution">
    <text evidence="6">The sequence shown here is derived from an EMBL/GenBank/DDBJ whole genome shotgun (WGS) entry which is preliminary data.</text>
</comment>
<dbReference type="PROSITE" id="PS01081">
    <property type="entry name" value="HTH_TETR_1"/>
    <property type="match status" value="1"/>
</dbReference>
<feature type="domain" description="HTH tetR-type" evidence="5">
    <location>
        <begin position="14"/>
        <end position="74"/>
    </location>
</feature>
<evidence type="ECO:0000256" key="2">
    <source>
        <dbReference type="ARBA" id="ARBA00023125"/>
    </source>
</evidence>
<name>A0AAW9TL57_RHIML</name>
<keyword evidence="1" id="KW-0805">Transcription regulation</keyword>
<dbReference type="KEGG" id="smer:DU99_20250"/>
<dbReference type="Gene3D" id="1.10.357.10">
    <property type="entry name" value="Tetracycline Repressor, domain 2"/>
    <property type="match status" value="1"/>
</dbReference>
<dbReference type="Proteomes" id="UP000429484">
    <property type="component" value="Unassembled WGS sequence"/>
</dbReference>
<dbReference type="Gene3D" id="1.10.10.60">
    <property type="entry name" value="Homeodomain-like"/>
    <property type="match status" value="1"/>
</dbReference>
<dbReference type="InterPro" id="IPR023772">
    <property type="entry name" value="DNA-bd_HTH_TetR-type_CS"/>
</dbReference>
<reference evidence="6 7" key="1">
    <citation type="journal article" date="2013" name="Genome Biol.">
        <title>Comparative genomics of the core and accessory genomes of 48 Sinorhizobium strains comprising five genospecies.</title>
        <authorList>
            <person name="Sugawara M."/>
            <person name="Epstein B."/>
            <person name="Badgley B.D."/>
            <person name="Unno T."/>
            <person name="Xu L."/>
            <person name="Reese J."/>
            <person name="Gyaneshwar P."/>
            <person name="Denny R."/>
            <person name="Mudge J."/>
            <person name="Bharti A.K."/>
            <person name="Farmer A.D."/>
            <person name="May G.D."/>
            <person name="Woodward J.E."/>
            <person name="Medigue C."/>
            <person name="Vallenet D."/>
            <person name="Lajus A."/>
            <person name="Rouy Z."/>
            <person name="Martinez-Vaz B."/>
            <person name="Tiffin P."/>
            <person name="Young N.D."/>
            <person name="Sadowsky M.J."/>
        </authorList>
    </citation>
    <scope>NUCLEOTIDE SEQUENCE [LARGE SCALE GENOMIC DNA]</scope>
    <source>
        <strain evidence="6 7">N6B1</strain>
    </source>
</reference>
<evidence type="ECO:0000256" key="4">
    <source>
        <dbReference type="PROSITE-ProRule" id="PRU00335"/>
    </source>
</evidence>
<dbReference type="InterPro" id="IPR009057">
    <property type="entry name" value="Homeodomain-like_sf"/>
</dbReference>
<feature type="DNA-binding region" description="H-T-H motif" evidence="4">
    <location>
        <begin position="37"/>
        <end position="56"/>
    </location>
</feature>
<accession>A0AAW9TL57</accession>
<evidence type="ECO:0000256" key="1">
    <source>
        <dbReference type="ARBA" id="ARBA00023015"/>
    </source>
</evidence>
<evidence type="ECO:0000256" key="3">
    <source>
        <dbReference type="ARBA" id="ARBA00023163"/>
    </source>
</evidence>
<evidence type="ECO:0000313" key="6">
    <source>
        <dbReference type="EMBL" id="MQW32407.1"/>
    </source>
</evidence>
<evidence type="ECO:0000313" key="7">
    <source>
        <dbReference type="Proteomes" id="UP000429484"/>
    </source>
</evidence>
<dbReference type="PANTHER" id="PTHR47506:SF1">
    <property type="entry name" value="HTH-TYPE TRANSCRIPTIONAL REGULATOR YJDC"/>
    <property type="match status" value="1"/>
</dbReference>
<dbReference type="GO" id="GO:0003677">
    <property type="term" value="F:DNA binding"/>
    <property type="evidence" value="ECO:0007669"/>
    <property type="project" value="UniProtKB-UniRule"/>
</dbReference>
<dbReference type="InterPro" id="IPR001647">
    <property type="entry name" value="HTH_TetR"/>
</dbReference>
<dbReference type="AlphaFoldDB" id="A0AAW9TL57"/>